<dbReference type="Pfam" id="PF02602">
    <property type="entry name" value="HEM4"/>
    <property type="match status" value="1"/>
</dbReference>
<comment type="catalytic activity">
    <reaction evidence="8 9">
        <text>hydroxymethylbilane = uroporphyrinogen III + H2O</text>
        <dbReference type="Rhea" id="RHEA:18965"/>
        <dbReference type="ChEBI" id="CHEBI:15377"/>
        <dbReference type="ChEBI" id="CHEBI:57308"/>
        <dbReference type="ChEBI" id="CHEBI:57845"/>
        <dbReference type="EC" id="4.2.1.75"/>
    </reaction>
</comment>
<organism evidence="11 12">
    <name type="scientific">Phyllobacterium myrsinacearum</name>
    <dbReference type="NCBI Taxonomy" id="28101"/>
    <lineage>
        <taxon>Bacteria</taxon>
        <taxon>Pseudomonadati</taxon>
        <taxon>Pseudomonadota</taxon>
        <taxon>Alphaproteobacteria</taxon>
        <taxon>Hyphomicrobiales</taxon>
        <taxon>Phyllobacteriaceae</taxon>
        <taxon>Phyllobacterium</taxon>
    </lineage>
</organism>
<evidence type="ECO:0000259" key="10">
    <source>
        <dbReference type="Pfam" id="PF02602"/>
    </source>
</evidence>
<dbReference type="InterPro" id="IPR003754">
    <property type="entry name" value="4pyrrol_synth_uPrphyn_synth"/>
</dbReference>
<protein>
    <recommendedName>
        <fullName evidence="7 9">Uroporphyrinogen-III synthase</fullName>
        <ecNumber evidence="3 9">4.2.1.75</ecNumber>
    </recommendedName>
</protein>
<comment type="similarity">
    <text evidence="2 9">Belongs to the uroporphyrinogen-III synthase family.</text>
</comment>
<name>A0A2S9JJF8_9HYPH</name>
<feature type="domain" description="Tetrapyrrole biosynthesis uroporphyrinogen III synthase" evidence="10">
    <location>
        <begin position="17"/>
        <end position="231"/>
    </location>
</feature>
<evidence type="ECO:0000256" key="5">
    <source>
        <dbReference type="ARBA" id="ARBA00023244"/>
    </source>
</evidence>
<dbReference type="NCBIfam" id="NF006621">
    <property type="entry name" value="PRK09189.1"/>
    <property type="match status" value="1"/>
</dbReference>
<evidence type="ECO:0000256" key="1">
    <source>
        <dbReference type="ARBA" id="ARBA00004772"/>
    </source>
</evidence>
<proteinExistence type="inferred from homology"/>
<keyword evidence="12" id="KW-1185">Reference proteome</keyword>
<evidence type="ECO:0000256" key="9">
    <source>
        <dbReference type="RuleBase" id="RU366031"/>
    </source>
</evidence>
<evidence type="ECO:0000256" key="8">
    <source>
        <dbReference type="ARBA" id="ARBA00048617"/>
    </source>
</evidence>
<keyword evidence="5 9" id="KW-0627">Porphyrin biosynthesis</keyword>
<comment type="function">
    <text evidence="6 9">Catalyzes cyclization of the linear tetrapyrrole, hydroxymethylbilane, to the macrocyclic uroporphyrinogen III.</text>
</comment>
<dbReference type="EMBL" id="PVBT01000003">
    <property type="protein sequence ID" value="PRD53241.1"/>
    <property type="molecule type" value="Genomic_DNA"/>
</dbReference>
<keyword evidence="4 9" id="KW-0456">Lyase</keyword>
<evidence type="ECO:0000313" key="11">
    <source>
        <dbReference type="EMBL" id="PRD53241.1"/>
    </source>
</evidence>
<dbReference type="GO" id="GO:0004852">
    <property type="term" value="F:uroporphyrinogen-III synthase activity"/>
    <property type="evidence" value="ECO:0007669"/>
    <property type="project" value="UniProtKB-UniRule"/>
</dbReference>
<evidence type="ECO:0000256" key="3">
    <source>
        <dbReference type="ARBA" id="ARBA00013109"/>
    </source>
</evidence>
<gene>
    <name evidence="11" type="ORF">C5750_12670</name>
</gene>
<dbReference type="PANTHER" id="PTHR38042:SF1">
    <property type="entry name" value="UROPORPHYRINOGEN-III SYNTHASE, CHLOROPLASTIC"/>
    <property type="match status" value="1"/>
</dbReference>
<dbReference type="OrthoDB" id="7163809at2"/>
<dbReference type="SUPFAM" id="SSF69618">
    <property type="entry name" value="HemD-like"/>
    <property type="match status" value="1"/>
</dbReference>
<comment type="caution">
    <text evidence="11">The sequence shown here is derived from an EMBL/GenBank/DDBJ whole genome shotgun (WGS) entry which is preliminary data.</text>
</comment>
<reference evidence="11 12" key="1">
    <citation type="submission" date="2018-02" db="EMBL/GenBank/DDBJ databases">
        <title>The draft genome of Phyllobacterium myrsinacearum DSM5892.</title>
        <authorList>
            <person name="Li L."/>
            <person name="Liu L."/>
            <person name="Zhang X."/>
            <person name="Wang T."/>
        </authorList>
    </citation>
    <scope>NUCLEOTIDE SEQUENCE [LARGE SCALE GENOMIC DNA]</scope>
    <source>
        <strain evidence="11 12">DSM 5892</strain>
    </source>
</reference>
<dbReference type="GO" id="GO:0006782">
    <property type="term" value="P:protoporphyrinogen IX biosynthetic process"/>
    <property type="evidence" value="ECO:0007669"/>
    <property type="project" value="UniProtKB-UniRule"/>
</dbReference>
<evidence type="ECO:0000313" key="12">
    <source>
        <dbReference type="Proteomes" id="UP000238563"/>
    </source>
</evidence>
<dbReference type="GO" id="GO:0006780">
    <property type="term" value="P:uroporphyrinogen III biosynthetic process"/>
    <property type="evidence" value="ECO:0007669"/>
    <property type="project" value="UniProtKB-UniRule"/>
</dbReference>
<comment type="pathway">
    <text evidence="1 9">Porphyrin-containing compound metabolism; protoporphyrin-IX biosynthesis; coproporphyrinogen-III from 5-aminolevulinate: step 3/4.</text>
</comment>
<accession>A0A2S9JJF8</accession>
<evidence type="ECO:0000256" key="6">
    <source>
        <dbReference type="ARBA" id="ARBA00037589"/>
    </source>
</evidence>
<evidence type="ECO:0000256" key="2">
    <source>
        <dbReference type="ARBA" id="ARBA00008133"/>
    </source>
</evidence>
<dbReference type="PANTHER" id="PTHR38042">
    <property type="entry name" value="UROPORPHYRINOGEN-III SYNTHASE, CHLOROPLASTIC"/>
    <property type="match status" value="1"/>
</dbReference>
<evidence type="ECO:0000256" key="4">
    <source>
        <dbReference type="ARBA" id="ARBA00023239"/>
    </source>
</evidence>
<sequence>MEKTVLVTRPLPAATRTADRLRAQGYVPLLLPLTEIVPLNPASPEGTFNALVATSANALAHASDALLAPYLQLPCFTVGEATADAARARGFETVTTGDGDGESLAQTIVEELCSGASILYLTGRVRSPGFERAVAKAGFPCASLAVYDTISVSYTTEFLIKTLGSRNIDYCLLYSQMSSDVLSTLIKAARLAELFDKTLFLCLSRRIADGLKGLNAPSIGIARRPDEDALFDLLAGLQGDG</sequence>
<dbReference type="InterPro" id="IPR036108">
    <property type="entry name" value="4pyrrol_syn_uPrphyn_synt_sf"/>
</dbReference>
<dbReference type="InterPro" id="IPR039793">
    <property type="entry name" value="UROS/Hem4"/>
</dbReference>
<dbReference type="EC" id="4.2.1.75" evidence="3 9"/>
<evidence type="ECO:0000256" key="7">
    <source>
        <dbReference type="ARBA" id="ARBA00040167"/>
    </source>
</evidence>
<dbReference type="AlphaFoldDB" id="A0A2S9JJF8"/>
<dbReference type="UniPathway" id="UPA00251">
    <property type="reaction ID" value="UER00320"/>
</dbReference>
<dbReference type="Gene3D" id="3.40.50.10090">
    <property type="match status" value="2"/>
</dbReference>
<dbReference type="RefSeq" id="WP_105734247.1">
    <property type="nucleotide sequence ID" value="NZ_PVBT01000003.1"/>
</dbReference>
<dbReference type="CDD" id="cd06578">
    <property type="entry name" value="HemD"/>
    <property type="match status" value="1"/>
</dbReference>
<dbReference type="Proteomes" id="UP000238563">
    <property type="component" value="Unassembled WGS sequence"/>
</dbReference>